<comment type="caution">
    <text evidence="2">The sequence shown here is derived from an EMBL/GenBank/DDBJ whole genome shotgun (WGS) entry which is preliminary data.</text>
</comment>
<dbReference type="AlphaFoldDB" id="A0A9W4T690"/>
<dbReference type="InterPro" id="IPR011009">
    <property type="entry name" value="Kinase-like_dom_sf"/>
</dbReference>
<dbReference type="OrthoDB" id="3205772at2759"/>
<sequence>PRDSQLTNEICFGLHPEIRTPKHYTQLMTQCWSSDPSNRPTISELNEKLEIWISAIDDSDP</sequence>
<evidence type="ECO:0000313" key="2">
    <source>
        <dbReference type="EMBL" id="CAI2194572.1"/>
    </source>
</evidence>
<protein>
    <submittedName>
        <fullName evidence="2">11173_t:CDS:1</fullName>
    </submittedName>
</protein>
<proteinExistence type="predicted"/>
<dbReference type="InterPro" id="IPR001245">
    <property type="entry name" value="Ser-Thr/Tyr_kinase_cat_dom"/>
</dbReference>
<dbReference type="Pfam" id="PF07714">
    <property type="entry name" value="PK_Tyr_Ser-Thr"/>
    <property type="match status" value="1"/>
</dbReference>
<dbReference type="SUPFAM" id="SSF56112">
    <property type="entry name" value="Protein kinase-like (PK-like)"/>
    <property type="match status" value="1"/>
</dbReference>
<dbReference type="Gene3D" id="1.10.510.10">
    <property type="entry name" value="Transferase(Phosphotransferase) domain 1"/>
    <property type="match status" value="1"/>
</dbReference>
<keyword evidence="3" id="KW-1185">Reference proteome</keyword>
<feature type="non-terminal residue" evidence="2">
    <location>
        <position position="1"/>
    </location>
</feature>
<dbReference type="EMBL" id="CAMKVN010011095">
    <property type="protein sequence ID" value="CAI2194572.1"/>
    <property type="molecule type" value="Genomic_DNA"/>
</dbReference>
<dbReference type="GO" id="GO:0004672">
    <property type="term" value="F:protein kinase activity"/>
    <property type="evidence" value="ECO:0007669"/>
    <property type="project" value="InterPro"/>
</dbReference>
<gene>
    <name evidence="2" type="ORF">FWILDA_LOCUS16643</name>
</gene>
<evidence type="ECO:0000313" key="3">
    <source>
        <dbReference type="Proteomes" id="UP001153678"/>
    </source>
</evidence>
<name>A0A9W4T690_9GLOM</name>
<evidence type="ECO:0000259" key="1">
    <source>
        <dbReference type="Pfam" id="PF07714"/>
    </source>
</evidence>
<dbReference type="Proteomes" id="UP001153678">
    <property type="component" value="Unassembled WGS sequence"/>
</dbReference>
<reference evidence="2" key="1">
    <citation type="submission" date="2022-08" db="EMBL/GenBank/DDBJ databases">
        <authorList>
            <person name="Kallberg Y."/>
            <person name="Tangrot J."/>
            <person name="Rosling A."/>
        </authorList>
    </citation>
    <scope>NUCLEOTIDE SEQUENCE</scope>
    <source>
        <strain evidence="2">Wild A</strain>
    </source>
</reference>
<organism evidence="2 3">
    <name type="scientific">Funneliformis geosporum</name>
    <dbReference type="NCBI Taxonomy" id="1117311"/>
    <lineage>
        <taxon>Eukaryota</taxon>
        <taxon>Fungi</taxon>
        <taxon>Fungi incertae sedis</taxon>
        <taxon>Mucoromycota</taxon>
        <taxon>Glomeromycotina</taxon>
        <taxon>Glomeromycetes</taxon>
        <taxon>Glomerales</taxon>
        <taxon>Glomeraceae</taxon>
        <taxon>Funneliformis</taxon>
    </lineage>
</organism>
<accession>A0A9W4T690</accession>
<feature type="domain" description="Serine-threonine/tyrosine-protein kinase catalytic" evidence="1">
    <location>
        <begin position="19"/>
        <end position="49"/>
    </location>
</feature>